<keyword evidence="1" id="KW-0732">Signal</keyword>
<accession>A0ABR3D7N6</accession>
<evidence type="ECO:0000313" key="2">
    <source>
        <dbReference type="EMBL" id="KAL0468704.1"/>
    </source>
</evidence>
<organism evidence="2 3">
    <name type="scientific">Neurospora intermedia</name>
    <dbReference type="NCBI Taxonomy" id="5142"/>
    <lineage>
        <taxon>Eukaryota</taxon>
        <taxon>Fungi</taxon>
        <taxon>Dikarya</taxon>
        <taxon>Ascomycota</taxon>
        <taxon>Pezizomycotina</taxon>
        <taxon>Sordariomycetes</taxon>
        <taxon>Sordariomycetidae</taxon>
        <taxon>Sordariales</taxon>
        <taxon>Sordariaceae</taxon>
        <taxon>Neurospora</taxon>
    </lineage>
</organism>
<protein>
    <submittedName>
        <fullName evidence="2">Uncharacterized protein</fullName>
    </submittedName>
</protein>
<keyword evidence="3" id="KW-1185">Reference proteome</keyword>
<feature type="signal peptide" evidence="1">
    <location>
        <begin position="1"/>
        <end position="19"/>
    </location>
</feature>
<evidence type="ECO:0000313" key="3">
    <source>
        <dbReference type="Proteomes" id="UP001451303"/>
    </source>
</evidence>
<comment type="caution">
    <text evidence="2">The sequence shown here is derived from an EMBL/GenBank/DDBJ whole genome shotgun (WGS) entry which is preliminary data.</text>
</comment>
<dbReference type="Proteomes" id="UP001451303">
    <property type="component" value="Unassembled WGS sequence"/>
</dbReference>
<dbReference type="EMBL" id="JAVLET010000006">
    <property type="protein sequence ID" value="KAL0468704.1"/>
    <property type="molecule type" value="Genomic_DNA"/>
</dbReference>
<gene>
    <name evidence="2" type="ORF">QR685DRAFT_563893</name>
</gene>
<name>A0ABR3D7N6_NEUIN</name>
<evidence type="ECO:0000256" key="1">
    <source>
        <dbReference type="SAM" id="SignalP"/>
    </source>
</evidence>
<feature type="chain" id="PRO_5047011439" evidence="1">
    <location>
        <begin position="20"/>
        <end position="70"/>
    </location>
</feature>
<sequence length="70" mass="8107">MSLLWTTTVISAVCTRVAWDPVPEELPNLTDYQIQSQTDDRVLEKQLNYLDDVQRSISIRKQTYGSSLYL</sequence>
<reference evidence="2 3" key="1">
    <citation type="submission" date="2023-09" db="EMBL/GenBank/DDBJ databases">
        <title>Multi-omics analysis of a traditional fermented food reveals byproduct-associated fungal strains for waste-to-food upcycling.</title>
        <authorList>
            <consortium name="Lawrence Berkeley National Laboratory"/>
            <person name="Rekdal V.M."/>
            <person name="Villalobos-Escobedo J.M."/>
            <person name="Rodriguez-Valeron N."/>
            <person name="Garcia M.O."/>
            <person name="Vasquez D.P."/>
            <person name="Damayanti I."/>
            <person name="Sorensen P.M."/>
            <person name="Baidoo E.E."/>
            <person name="De Carvalho A.C."/>
            <person name="Riley R."/>
            <person name="Lipzen A."/>
            <person name="He G."/>
            <person name="Yan M."/>
            <person name="Haridas S."/>
            <person name="Daum C."/>
            <person name="Yoshinaga Y."/>
            <person name="Ng V."/>
            <person name="Grigoriev I.V."/>
            <person name="Munk R."/>
            <person name="Nuraida L."/>
            <person name="Wijaya C.H."/>
            <person name="Morales P.-C."/>
            <person name="Keasling J.D."/>
        </authorList>
    </citation>
    <scope>NUCLEOTIDE SEQUENCE [LARGE SCALE GENOMIC DNA]</scope>
    <source>
        <strain evidence="2 3">FGSC 2613</strain>
    </source>
</reference>
<proteinExistence type="predicted"/>